<dbReference type="RefSeq" id="XP_060314874.1">
    <property type="nucleotide sequence ID" value="XM_060455174.1"/>
</dbReference>
<organism evidence="1 2">
    <name type="scientific">Colletotrichum costaricense</name>
    <dbReference type="NCBI Taxonomy" id="1209916"/>
    <lineage>
        <taxon>Eukaryota</taxon>
        <taxon>Fungi</taxon>
        <taxon>Dikarya</taxon>
        <taxon>Ascomycota</taxon>
        <taxon>Pezizomycotina</taxon>
        <taxon>Sordariomycetes</taxon>
        <taxon>Hypocreomycetidae</taxon>
        <taxon>Glomerellales</taxon>
        <taxon>Glomerellaceae</taxon>
        <taxon>Colletotrichum</taxon>
        <taxon>Colletotrichum acutatum species complex</taxon>
    </lineage>
</organism>
<accession>A0AAI9Z0F9</accession>
<reference evidence="1 2" key="1">
    <citation type="submission" date="2016-10" db="EMBL/GenBank/DDBJ databases">
        <title>The genome sequence of Colletotrichum fioriniae PJ7.</title>
        <authorList>
            <person name="Baroncelli R."/>
        </authorList>
    </citation>
    <scope>NUCLEOTIDE SEQUENCE [LARGE SCALE GENOMIC DNA]</scope>
    <source>
        <strain evidence="1 2">IMI 309622</strain>
    </source>
</reference>
<dbReference type="Proteomes" id="UP001240678">
    <property type="component" value="Unassembled WGS sequence"/>
</dbReference>
<evidence type="ECO:0000313" key="2">
    <source>
        <dbReference type="Proteomes" id="UP001240678"/>
    </source>
</evidence>
<dbReference type="GeneID" id="85338721"/>
<dbReference type="AlphaFoldDB" id="A0AAI9Z0F9"/>
<sequence length="93" mass="11456">MTEMRKMPIPRRVYQSPLGKRLLRLANCHSNHQRQLVVRQGDYPRVLDWQRAAQREGYRRELDWQRVVRRVDCLRVLDWQQAVRREGYRRELG</sequence>
<proteinExistence type="predicted"/>
<evidence type="ECO:0000313" key="1">
    <source>
        <dbReference type="EMBL" id="KAK1529173.1"/>
    </source>
</evidence>
<dbReference type="EMBL" id="MOOE01000006">
    <property type="protein sequence ID" value="KAK1529173.1"/>
    <property type="molecule type" value="Genomic_DNA"/>
</dbReference>
<gene>
    <name evidence="1" type="ORF">CCOS01_07007</name>
</gene>
<keyword evidence="2" id="KW-1185">Reference proteome</keyword>
<protein>
    <submittedName>
        <fullName evidence="1">Uncharacterized protein</fullName>
    </submittedName>
</protein>
<name>A0AAI9Z0F9_9PEZI</name>
<comment type="caution">
    <text evidence="1">The sequence shown here is derived from an EMBL/GenBank/DDBJ whole genome shotgun (WGS) entry which is preliminary data.</text>
</comment>